<evidence type="ECO:0000259" key="1">
    <source>
        <dbReference type="Pfam" id="PF24494"/>
    </source>
</evidence>
<dbReference type="Proteomes" id="UP000037696">
    <property type="component" value="Unassembled WGS sequence"/>
</dbReference>
<accession>A0A0M9WIB5</accession>
<dbReference type="InterPro" id="IPR056009">
    <property type="entry name" value="DUF7587"/>
</dbReference>
<evidence type="ECO:0000313" key="2">
    <source>
        <dbReference type="EMBL" id="KOS45952.1"/>
    </source>
</evidence>
<gene>
    <name evidence="2" type="ORF">ACN38_g3117</name>
</gene>
<dbReference type="AlphaFoldDB" id="A0A0M9WIB5"/>
<protein>
    <recommendedName>
        <fullName evidence="1">DUF7587 domain-containing protein</fullName>
    </recommendedName>
</protein>
<dbReference type="EMBL" id="LHQQ01000036">
    <property type="protein sequence ID" value="KOS45952.1"/>
    <property type="molecule type" value="Genomic_DNA"/>
</dbReference>
<organism evidence="2 3">
    <name type="scientific">Penicillium nordicum</name>
    <dbReference type="NCBI Taxonomy" id="229535"/>
    <lineage>
        <taxon>Eukaryota</taxon>
        <taxon>Fungi</taxon>
        <taxon>Dikarya</taxon>
        <taxon>Ascomycota</taxon>
        <taxon>Pezizomycotina</taxon>
        <taxon>Eurotiomycetes</taxon>
        <taxon>Eurotiomycetidae</taxon>
        <taxon>Eurotiales</taxon>
        <taxon>Aspergillaceae</taxon>
        <taxon>Penicillium</taxon>
    </lineage>
</organism>
<feature type="domain" description="DUF7587" evidence="1">
    <location>
        <begin position="3"/>
        <end position="143"/>
    </location>
</feature>
<dbReference type="Pfam" id="PF24494">
    <property type="entry name" value="DUF7587"/>
    <property type="match status" value="1"/>
</dbReference>
<proteinExistence type="predicted"/>
<keyword evidence="3" id="KW-1185">Reference proteome</keyword>
<dbReference type="OrthoDB" id="4350417at2759"/>
<sequence length="163" mass="18980">MSVWRVTDASSAAQYHPGVGFLALNSEGIITLSPKTAHERDTAVMHIKRHERWGNRRATPLISTYNLHCRATKEAQRRVDAGEQNVILWEIRLDGNDDQDDVEYAEVYDLVEELDFQIPEIAERNAEHEVLFVGQIPRHYVTRRRRLTNRKGERMQGGWVWMN</sequence>
<evidence type="ECO:0000313" key="3">
    <source>
        <dbReference type="Proteomes" id="UP000037696"/>
    </source>
</evidence>
<name>A0A0M9WIB5_9EURO</name>
<comment type="caution">
    <text evidence="2">The sequence shown here is derived from an EMBL/GenBank/DDBJ whole genome shotgun (WGS) entry which is preliminary data.</text>
</comment>
<reference evidence="2 3" key="1">
    <citation type="submission" date="2015-08" db="EMBL/GenBank/DDBJ databases">
        <title>Genome sequencing of Penicillium nordicum.</title>
        <authorList>
            <person name="Nguyen H.D."/>
            <person name="Seifert K.A."/>
        </authorList>
    </citation>
    <scope>NUCLEOTIDE SEQUENCE [LARGE SCALE GENOMIC DNA]</scope>
    <source>
        <strain evidence="2 3">DAOMC 185683</strain>
    </source>
</reference>